<keyword evidence="4" id="KW-1185">Reference proteome</keyword>
<reference evidence="3 4" key="1">
    <citation type="submission" date="2020-08" db="EMBL/GenBank/DDBJ databases">
        <title>Genomic Encyclopedia of Type Strains, Phase IV (KMG-IV): sequencing the most valuable type-strain genomes for metagenomic binning, comparative biology and taxonomic classification.</title>
        <authorList>
            <person name="Goeker M."/>
        </authorList>
    </citation>
    <scope>NUCLEOTIDE SEQUENCE [LARGE SCALE GENOMIC DNA]</scope>
    <source>
        <strain evidence="3 4">YC6723</strain>
    </source>
</reference>
<proteinExistence type="predicted"/>
<accession>A0A840FBF4</accession>
<feature type="compositionally biased region" description="Basic and acidic residues" evidence="1">
    <location>
        <begin position="105"/>
        <end position="131"/>
    </location>
</feature>
<evidence type="ECO:0000256" key="2">
    <source>
        <dbReference type="SAM" id="SignalP"/>
    </source>
</evidence>
<feature type="compositionally biased region" description="Basic and acidic residues" evidence="1">
    <location>
        <begin position="141"/>
        <end position="177"/>
    </location>
</feature>
<feature type="compositionally biased region" description="Gly residues" evidence="1">
    <location>
        <begin position="28"/>
        <end position="52"/>
    </location>
</feature>
<feature type="region of interest" description="Disordered" evidence="1">
    <location>
        <begin position="15"/>
        <end position="177"/>
    </location>
</feature>
<dbReference type="AlphaFoldDB" id="A0A840FBF4"/>
<dbReference type="Proteomes" id="UP000529795">
    <property type="component" value="Unassembled WGS sequence"/>
</dbReference>
<evidence type="ECO:0000313" key="4">
    <source>
        <dbReference type="Proteomes" id="UP000529795"/>
    </source>
</evidence>
<dbReference type="EMBL" id="JACIEV010000005">
    <property type="protein sequence ID" value="MBB4154001.1"/>
    <property type="molecule type" value="Genomic_DNA"/>
</dbReference>
<comment type="caution">
    <text evidence="3">The sequence shown here is derived from an EMBL/GenBank/DDBJ whole genome shotgun (WGS) entry which is preliminary data.</text>
</comment>
<evidence type="ECO:0000256" key="1">
    <source>
        <dbReference type="SAM" id="MobiDB-lite"/>
    </source>
</evidence>
<sequence>MRRLLMLAGVAALALTGPALSQGKGKGDGPGGGGGHGRGGGGPGKGGDRGPGPGGPPGQRDRGPGDRGGPGAERGPDRGPGERFAGGPDRGPRDEGPGRGKGRGPKGDRGPDRADRQGPGPRGDRPRDWEVARAQPGPGPRGDRQREWREVRGPDGPDRARDDRGRGPRGGRDLGWRGYDERVPASRFASRRWDGDGYRWADRSYGFIAADACPPGLARRGNGCLPPGQARRLDPARGWADWYPARYQDDRYDWRYDDGYLYGVDRGGDGLFGGGGGGLLAAIIPLLGGALAGGNLWPQQATDHQVPDYYDRFYGDNGGGTRYDYRYADDAVFAVDPQSQRIDSIAGLLTGDDWSIGQRMPAGYDLYNIPPQYRSRYADSSEAMYRYSDGYVYRMDPRTRIVRSVSELLG</sequence>
<feature type="chain" id="PRO_5032967124" evidence="2">
    <location>
        <begin position="22"/>
        <end position="410"/>
    </location>
</feature>
<evidence type="ECO:0000313" key="3">
    <source>
        <dbReference type="EMBL" id="MBB4154001.1"/>
    </source>
</evidence>
<protein>
    <submittedName>
        <fullName evidence="3">Uncharacterized protein</fullName>
    </submittedName>
</protein>
<gene>
    <name evidence="3" type="ORF">GGQ80_001911</name>
</gene>
<name>A0A840FBF4_9SPHN</name>
<organism evidence="3 4">
    <name type="scientific">Sphingomonas jinjuensis</name>
    <dbReference type="NCBI Taxonomy" id="535907"/>
    <lineage>
        <taxon>Bacteria</taxon>
        <taxon>Pseudomonadati</taxon>
        <taxon>Pseudomonadota</taxon>
        <taxon>Alphaproteobacteria</taxon>
        <taxon>Sphingomonadales</taxon>
        <taxon>Sphingomonadaceae</taxon>
        <taxon>Sphingomonas</taxon>
    </lineage>
</organism>
<feature type="signal peptide" evidence="2">
    <location>
        <begin position="1"/>
        <end position="21"/>
    </location>
</feature>
<dbReference type="RefSeq" id="WP_183984136.1">
    <property type="nucleotide sequence ID" value="NZ_JACIEV010000005.1"/>
</dbReference>
<keyword evidence="2" id="KW-0732">Signal</keyword>